<dbReference type="Proteomes" id="UP000257039">
    <property type="component" value="Unassembled WGS sequence"/>
</dbReference>
<reference evidence="1 2" key="1">
    <citation type="submission" date="2017-04" db="EMBL/GenBank/DDBJ databases">
        <title>Draft genome sequence of Zooshikella ganghwensis VG4 isolated from Red Sea sediments.</title>
        <authorList>
            <person name="Rehman Z."/>
            <person name="Alam I."/>
            <person name="Kamau A."/>
            <person name="Bajic V."/>
            <person name="Leiknes T."/>
        </authorList>
    </citation>
    <scope>NUCLEOTIDE SEQUENCE [LARGE SCALE GENOMIC DNA]</scope>
    <source>
        <strain evidence="1 2">VG4</strain>
    </source>
</reference>
<dbReference type="AlphaFoldDB" id="A0A4P9VKL5"/>
<gene>
    <name evidence="1" type="ORF">B9G39_02225</name>
</gene>
<name>A0A4P9VKL5_9GAMM</name>
<keyword evidence="2" id="KW-1185">Reference proteome</keyword>
<sequence length="191" mass="22102">MKALMSIICLLVLVYLIYQNFGDKELDIVISGENYSVENKDYNYQYKLNKDMSKIEGVAVFSQYIEDPIEYGGTLIRLMYLDKKAVKLHEQKHGKNAACPAPFLNKYGREKWIYAFDSSIIEQILSTELPNYNDPSTWKKISIKGKCVEKQISGIDKSDNQSLMLPNTHFNSCRSFVVFNLIETPYLNIDW</sequence>
<dbReference type="RefSeq" id="WP_094785873.1">
    <property type="nucleotide sequence ID" value="NZ_NDXW01000001.1"/>
</dbReference>
<organism evidence="1 2">
    <name type="scientific">Zooshikella ganghwensis</name>
    <dbReference type="NCBI Taxonomy" id="202772"/>
    <lineage>
        <taxon>Bacteria</taxon>
        <taxon>Pseudomonadati</taxon>
        <taxon>Pseudomonadota</taxon>
        <taxon>Gammaproteobacteria</taxon>
        <taxon>Oceanospirillales</taxon>
        <taxon>Zooshikellaceae</taxon>
        <taxon>Zooshikella</taxon>
    </lineage>
</organism>
<comment type="caution">
    <text evidence="1">The sequence shown here is derived from an EMBL/GenBank/DDBJ whole genome shotgun (WGS) entry which is preliminary data.</text>
</comment>
<evidence type="ECO:0000313" key="2">
    <source>
        <dbReference type="Proteomes" id="UP000257039"/>
    </source>
</evidence>
<proteinExistence type="predicted"/>
<accession>A0A4P9VKL5</accession>
<dbReference type="EMBL" id="NDXW01000001">
    <property type="protein sequence ID" value="RDH42352.1"/>
    <property type="molecule type" value="Genomic_DNA"/>
</dbReference>
<protein>
    <submittedName>
        <fullName evidence="1">Uncharacterized protein</fullName>
    </submittedName>
</protein>
<evidence type="ECO:0000313" key="1">
    <source>
        <dbReference type="EMBL" id="RDH42352.1"/>
    </source>
</evidence>